<dbReference type="Gene3D" id="3.40.50.720">
    <property type="entry name" value="NAD(P)-binding Rossmann-like Domain"/>
    <property type="match status" value="1"/>
</dbReference>
<dbReference type="InterPro" id="IPR002347">
    <property type="entry name" value="SDR_fam"/>
</dbReference>
<dbReference type="FunFam" id="3.40.50.720:FF:000084">
    <property type="entry name" value="Short-chain dehydrogenase reductase"/>
    <property type="match status" value="1"/>
</dbReference>
<comment type="similarity">
    <text evidence="1">Belongs to the short-chain dehydrogenases/reductases (SDR) family.</text>
</comment>
<organism evidence="2 3">
    <name type="scientific">Komagataeibacter swingsii</name>
    <dbReference type="NCBI Taxonomy" id="215220"/>
    <lineage>
        <taxon>Bacteria</taxon>
        <taxon>Pseudomonadati</taxon>
        <taxon>Pseudomonadota</taxon>
        <taxon>Alphaproteobacteria</taxon>
        <taxon>Acetobacterales</taxon>
        <taxon>Acetobacteraceae</taxon>
        <taxon>Komagataeibacter</taxon>
    </lineage>
</organism>
<evidence type="ECO:0000256" key="1">
    <source>
        <dbReference type="ARBA" id="ARBA00006484"/>
    </source>
</evidence>
<proteinExistence type="inferred from homology"/>
<dbReference type="Proteomes" id="UP000247371">
    <property type="component" value="Unassembled WGS sequence"/>
</dbReference>
<evidence type="ECO:0000313" key="3">
    <source>
        <dbReference type="Proteomes" id="UP000247371"/>
    </source>
</evidence>
<comment type="caution">
    <text evidence="2">The sequence shown here is derived from an EMBL/GenBank/DDBJ whole genome shotgun (WGS) entry which is preliminary data.</text>
</comment>
<keyword evidence="3" id="KW-1185">Reference proteome</keyword>
<dbReference type="PRINTS" id="PR00080">
    <property type="entry name" value="SDRFAMILY"/>
</dbReference>
<dbReference type="InterPro" id="IPR036291">
    <property type="entry name" value="NAD(P)-bd_dom_sf"/>
</dbReference>
<dbReference type="NCBIfam" id="NF005559">
    <property type="entry name" value="PRK07231.1"/>
    <property type="match status" value="1"/>
</dbReference>
<dbReference type="EMBL" id="NKUB01000016">
    <property type="protein sequence ID" value="PYD69016.1"/>
    <property type="molecule type" value="Genomic_DNA"/>
</dbReference>
<protein>
    <submittedName>
        <fullName evidence="2">D-threitol dehydrogenase</fullName>
    </submittedName>
</protein>
<dbReference type="PROSITE" id="PS00061">
    <property type="entry name" value="ADH_SHORT"/>
    <property type="match status" value="1"/>
</dbReference>
<dbReference type="PRINTS" id="PR00081">
    <property type="entry name" value="GDHRDH"/>
</dbReference>
<sequence length="251" mass="25656">MKPFSELLSLAGRTAVVTGGASGIGLAIAQRLAGQGAVVCLVDRNEKVAEIAASLGSQHCGVHTDVTDEAAIKTACSTILSQLGHVDILVNNAGIALIASAAELETSAWDLTMAINLRAPFLFARALGPAMCAKGFGRIVNIASQAALVALDKHAAYSASKAGILGLTKVLAFEWGPSGVTVNAISPTVVETELGKQVWSGPVGDAFRAQVPTGRFAQPDEIACAVAYLVSNAAAMVNGENLVVDGGYTIR</sequence>
<dbReference type="InterPro" id="IPR050259">
    <property type="entry name" value="SDR"/>
</dbReference>
<accession>A0A2V4RGD8</accession>
<evidence type="ECO:0000313" key="2">
    <source>
        <dbReference type="EMBL" id="PYD69016.1"/>
    </source>
</evidence>
<reference evidence="2 3" key="1">
    <citation type="submission" date="2017-07" db="EMBL/GenBank/DDBJ databases">
        <title>A draft genome sequence of Komagataeibacter swingsii LMG 22125.</title>
        <authorList>
            <person name="Skraban J."/>
            <person name="Cleenwerck I."/>
            <person name="Vandamme P."/>
            <person name="Trcek J."/>
        </authorList>
    </citation>
    <scope>NUCLEOTIDE SEQUENCE [LARGE SCALE GENOMIC DNA]</scope>
    <source>
        <strain evidence="2 3">LMG 22125</strain>
    </source>
</reference>
<dbReference type="InterPro" id="IPR020904">
    <property type="entry name" value="Sc_DH/Rdtase_CS"/>
</dbReference>
<dbReference type="GO" id="GO:0032787">
    <property type="term" value="P:monocarboxylic acid metabolic process"/>
    <property type="evidence" value="ECO:0007669"/>
    <property type="project" value="UniProtKB-ARBA"/>
</dbReference>
<dbReference type="PANTHER" id="PTHR42879">
    <property type="entry name" value="3-OXOACYL-(ACYL-CARRIER-PROTEIN) REDUCTASE"/>
    <property type="match status" value="1"/>
</dbReference>
<name>A0A2V4RGD8_9PROT</name>
<dbReference type="NCBIfam" id="NF005309">
    <property type="entry name" value="PRK06841.1"/>
    <property type="match status" value="1"/>
</dbReference>
<dbReference type="PANTHER" id="PTHR42879:SF2">
    <property type="entry name" value="3-OXOACYL-[ACYL-CARRIER-PROTEIN] REDUCTASE FABG"/>
    <property type="match status" value="1"/>
</dbReference>
<gene>
    <name evidence="2" type="ORF">CFR76_12075</name>
</gene>
<dbReference type="Pfam" id="PF13561">
    <property type="entry name" value="adh_short_C2"/>
    <property type="match status" value="1"/>
</dbReference>
<dbReference type="SUPFAM" id="SSF51735">
    <property type="entry name" value="NAD(P)-binding Rossmann-fold domains"/>
    <property type="match status" value="1"/>
</dbReference>
<dbReference type="AlphaFoldDB" id="A0A2V4RGD8"/>
<dbReference type="RefSeq" id="WP_110557263.1">
    <property type="nucleotide sequence ID" value="NZ_NKUB01000016.1"/>
</dbReference>
<dbReference type="CDD" id="cd05233">
    <property type="entry name" value="SDR_c"/>
    <property type="match status" value="1"/>
</dbReference>